<evidence type="ECO:0000256" key="5">
    <source>
        <dbReference type="SAM" id="MobiDB-lite"/>
    </source>
</evidence>
<dbReference type="Proteomes" id="UP000007148">
    <property type="component" value="Unassembled WGS sequence"/>
</dbReference>
<name>G4TER8_SERID</name>
<evidence type="ECO:0000313" key="8">
    <source>
        <dbReference type="Proteomes" id="UP000007148"/>
    </source>
</evidence>
<evidence type="ECO:0000256" key="1">
    <source>
        <dbReference type="ARBA" id="ARBA00022741"/>
    </source>
</evidence>
<feature type="region of interest" description="Disordered" evidence="5">
    <location>
        <begin position="609"/>
        <end position="666"/>
    </location>
</feature>
<comment type="caution">
    <text evidence="7">The sequence shown here is derived from an EMBL/GenBank/DDBJ whole genome shotgun (WGS) entry which is preliminary data.</text>
</comment>
<dbReference type="InParanoid" id="G4TER8"/>
<dbReference type="InterPro" id="IPR006073">
    <property type="entry name" value="GTP-bd"/>
</dbReference>
<dbReference type="InterPro" id="IPR027417">
    <property type="entry name" value="P-loop_NTPase"/>
</dbReference>
<dbReference type="InterPro" id="IPR043358">
    <property type="entry name" value="GNL1-like"/>
</dbReference>
<dbReference type="Gene3D" id="3.40.50.300">
    <property type="entry name" value="P-loop containing nucleotide triphosphate hydrolases"/>
    <property type="match status" value="1"/>
</dbReference>
<keyword evidence="1" id="KW-0547">Nucleotide-binding</keyword>
<evidence type="ECO:0000256" key="4">
    <source>
        <dbReference type="ARBA" id="ARBA00039902"/>
    </source>
</evidence>
<dbReference type="HOGENOM" id="CLU_013649_2_0_1"/>
<gene>
    <name evidence="7" type="ORF">PIIN_03749</name>
</gene>
<dbReference type="SUPFAM" id="SSF52540">
    <property type="entry name" value="P-loop containing nucleoside triphosphate hydrolases"/>
    <property type="match status" value="1"/>
</dbReference>
<dbReference type="EMBL" id="CAFZ01000064">
    <property type="protein sequence ID" value="CCA69808.1"/>
    <property type="molecule type" value="Genomic_DNA"/>
</dbReference>
<evidence type="ECO:0000256" key="3">
    <source>
        <dbReference type="ARBA" id="ARBA00037770"/>
    </source>
</evidence>
<dbReference type="PANTHER" id="PTHR45709:SF3">
    <property type="entry name" value="GUANINE NUCLEOTIDE-BINDING PROTEIN-LIKE 1"/>
    <property type="match status" value="1"/>
</dbReference>
<dbReference type="GO" id="GO:0005525">
    <property type="term" value="F:GTP binding"/>
    <property type="evidence" value="ECO:0007669"/>
    <property type="project" value="UniProtKB-KW"/>
</dbReference>
<keyword evidence="8" id="KW-1185">Reference proteome</keyword>
<dbReference type="PANTHER" id="PTHR45709">
    <property type="entry name" value="LARGE SUBUNIT GTPASE 1 HOMOLOG-RELATED"/>
    <property type="match status" value="1"/>
</dbReference>
<organism evidence="7 8">
    <name type="scientific">Serendipita indica (strain DSM 11827)</name>
    <name type="common">Root endophyte fungus</name>
    <name type="synonym">Piriformospora indica</name>
    <dbReference type="NCBI Taxonomy" id="1109443"/>
    <lineage>
        <taxon>Eukaryota</taxon>
        <taxon>Fungi</taxon>
        <taxon>Dikarya</taxon>
        <taxon>Basidiomycota</taxon>
        <taxon>Agaricomycotina</taxon>
        <taxon>Agaricomycetes</taxon>
        <taxon>Sebacinales</taxon>
        <taxon>Serendipitaceae</taxon>
        <taxon>Serendipita</taxon>
    </lineage>
</organism>
<dbReference type="Pfam" id="PF01926">
    <property type="entry name" value="MMR_HSR1"/>
    <property type="match status" value="1"/>
</dbReference>
<dbReference type="eggNOG" id="KOG1424">
    <property type="taxonomic scope" value="Eukaryota"/>
</dbReference>
<reference evidence="7 8" key="1">
    <citation type="journal article" date="2011" name="PLoS Pathog.">
        <title>Endophytic Life Strategies Decoded by Genome and Transcriptome Analyses of the Mutualistic Root Symbiont Piriformospora indica.</title>
        <authorList>
            <person name="Zuccaro A."/>
            <person name="Lahrmann U."/>
            <person name="Guldener U."/>
            <person name="Langen G."/>
            <person name="Pfiffi S."/>
            <person name="Biedenkopf D."/>
            <person name="Wong P."/>
            <person name="Samans B."/>
            <person name="Grimm C."/>
            <person name="Basiewicz M."/>
            <person name="Murat C."/>
            <person name="Martin F."/>
            <person name="Kogel K.H."/>
        </authorList>
    </citation>
    <scope>NUCLEOTIDE SEQUENCE [LARGE SCALE GENOMIC DNA]</scope>
    <source>
        <strain evidence="7 8">DSM 11827</strain>
    </source>
</reference>
<comment type="function">
    <text evidence="3">Possible regulatory or functional link with the histocompatibility cluster.</text>
</comment>
<feature type="region of interest" description="Disordered" evidence="5">
    <location>
        <begin position="383"/>
        <end position="409"/>
    </location>
</feature>
<evidence type="ECO:0000313" key="7">
    <source>
        <dbReference type="EMBL" id="CCA69808.1"/>
    </source>
</evidence>
<dbReference type="GO" id="GO:0003924">
    <property type="term" value="F:GTPase activity"/>
    <property type="evidence" value="ECO:0007669"/>
    <property type="project" value="InterPro"/>
</dbReference>
<feature type="region of interest" description="Disordered" evidence="5">
    <location>
        <begin position="27"/>
        <end position="61"/>
    </location>
</feature>
<keyword evidence="2" id="KW-0342">GTP-binding</keyword>
<evidence type="ECO:0000256" key="2">
    <source>
        <dbReference type="ARBA" id="ARBA00023134"/>
    </source>
</evidence>
<feature type="compositionally biased region" description="Acidic residues" evidence="5">
    <location>
        <begin position="622"/>
        <end position="659"/>
    </location>
</feature>
<sequence>MPRRKPISAKQRKAELQLKRAVKRGDVEATAIANEQAAERRKKRHTKGRTPTGSAKSVPGPSIIGAGNIGISTRRLESRFLKLDKGWLEHAKLVAATTVLVRPIPENMQVLNVHAFSASSAGGIGAIETTLSAPRRPKWRYDQSKKEVEKNEEGLFLKWLRETDDIVERWQTEPLSVTQSPVSVDHETNVEDPNKLSLFKRSPTWFERNLEVWRQLWRVTEISQILLILLDSRAPTLHFPSSMQQYIQSMRPTPPLVLVLTKVDLITPARAKAWTEFLTAQHPTARIVQVESYKEREGILNDGRAGKKFLDPHIPTGFLAQLVDALKAAYTDLLTPPPNTKATWKPRVREGVDWERILADNTPNGDGRTDTAAIIPKANEPSTISVTDSSVDKIPLSPHGHADSTASGGEEEPFITIGLIGQPNVGKSSLLNALFGTKKVKASKTPGKTKHFQTLFWTPEIRLVDCPGLVFPGLVPMELQVLAGVLPISQMPSIPSCVQFVCERMPLERILGLEHPGGDKPVEDKRTWRAGMKNASEQPGTSTWTAIDVLTAYATKNGWLTAKAGRPDIQRAGNALLRACADGKNIRWGFRPPSTQNMDGGAVIEDGIWIRGGHHDGPGTWDDADESGEDEDVTEDEQGELESSEPIEEESEDDSEDLSQDSGAAFSVARGRFGALSLVDNDASSEDS</sequence>
<dbReference type="OrthoDB" id="61815at2759"/>
<proteinExistence type="predicted"/>
<accession>G4TER8</accession>
<evidence type="ECO:0000259" key="6">
    <source>
        <dbReference type="Pfam" id="PF01926"/>
    </source>
</evidence>
<dbReference type="OMA" id="CDFPVRP"/>
<feature type="domain" description="G" evidence="6">
    <location>
        <begin position="416"/>
        <end position="470"/>
    </location>
</feature>
<dbReference type="STRING" id="1109443.G4TER8"/>
<dbReference type="AlphaFoldDB" id="G4TER8"/>
<protein>
    <recommendedName>
        <fullName evidence="4">Guanine nucleotide-binding protein-like 1</fullName>
    </recommendedName>
</protein>